<accession>A0A7T4TY67</accession>
<name>A0A7T4TY67_9ACTN</name>
<evidence type="ECO:0000256" key="1">
    <source>
        <dbReference type="SAM" id="MobiDB-lite"/>
    </source>
</evidence>
<evidence type="ECO:0000313" key="2">
    <source>
        <dbReference type="EMBL" id="QQC89388.1"/>
    </source>
</evidence>
<feature type="region of interest" description="Disordered" evidence="1">
    <location>
        <begin position="91"/>
        <end position="113"/>
    </location>
</feature>
<dbReference type="RefSeq" id="WP_198502654.1">
    <property type="nucleotide sequence ID" value="NZ_CP065959.1"/>
</dbReference>
<sequence length="113" mass="12073">MIHHSHDTGAATRPRLLSWSTSDGRPCYLVGDGTGHVSRVADRVESVQLGMADQILAHAGDLAGDPTATAPQLRYLAARLAESLRDVSRIARSRGDRLPGARNGGDFGEEREA</sequence>
<protein>
    <submittedName>
        <fullName evidence="2">Uncharacterized protein</fullName>
    </submittedName>
</protein>
<dbReference type="Proteomes" id="UP000596130">
    <property type="component" value="Chromosome"/>
</dbReference>
<gene>
    <name evidence="2" type="ORF">I8755_13885</name>
</gene>
<dbReference type="AlphaFoldDB" id="A0A7T4TY67"/>
<proteinExistence type="predicted"/>
<dbReference type="EMBL" id="CP065959">
    <property type="protein sequence ID" value="QQC89388.1"/>
    <property type="molecule type" value="Genomic_DNA"/>
</dbReference>
<organism evidence="2 3">
    <name type="scientific">Streptomyces alfalfae</name>
    <dbReference type="NCBI Taxonomy" id="1642299"/>
    <lineage>
        <taxon>Bacteria</taxon>
        <taxon>Bacillati</taxon>
        <taxon>Actinomycetota</taxon>
        <taxon>Actinomycetes</taxon>
        <taxon>Kitasatosporales</taxon>
        <taxon>Streptomycetaceae</taxon>
        <taxon>Streptomyces</taxon>
    </lineage>
</organism>
<evidence type="ECO:0000313" key="3">
    <source>
        <dbReference type="Proteomes" id="UP000596130"/>
    </source>
</evidence>
<reference evidence="2 3" key="1">
    <citation type="submission" date="2020-12" db="EMBL/GenBank/DDBJ databases">
        <title>Identification and biosynthesis of polyene macrolides produced by Streptomyces alfalfae Men-myco-93-63.</title>
        <authorList>
            <person name="Liu D."/>
            <person name="Li Y."/>
            <person name="Liu L."/>
            <person name="Han X."/>
            <person name="Shen F."/>
        </authorList>
    </citation>
    <scope>NUCLEOTIDE SEQUENCE [LARGE SCALE GENOMIC DNA]</scope>
    <source>
        <strain evidence="2 3">Men-myco-93-63</strain>
    </source>
</reference>